<feature type="compositionally biased region" description="Polar residues" evidence="1">
    <location>
        <begin position="149"/>
        <end position="160"/>
    </location>
</feature>
<feature type="non-terminal residue" evidence="2">
    <location>
        <position position="160"/>
    </location>
</feature>
<dbReference type="InterPro" id="IPR050246">
    <property type="entry name" value="Class_II_FBP_aldolase"/>
</dbReference>
<proteinExistence type="predicted"/>
<evidence type="ECO:0000256" key="1">
    <source>
        <dbReference type="SAM" id="MobiDB-lite"/>
    </source>
</evidence>
<dbReference type="Gene3D" id="3.20.20.70">
    <property type="entry name" value="Aldolase class I"/>
    <property type="match status" value="1"/>
</dbReference>
<protein>
    <submittedName>
        <fullName evidence="2">Tagatose-bisphosphate aldolase</fullName>
    </submittedName>
</protein>
<dbReference type="Pfam" id="PF01116">
    <property type="entry name" value="F_bP_aldolase"/>
    <property type="match status" value="1"/>
</dbReference>
<feature type="region of interest" description="Disordered" evidence="1">
    <location>
        <begin position="141"/>
        <end position="160"/>
    </location>
</feature>
<dbReference type="AlphaFoldDB" id="A0A2M7SW48"/>
<comment type="caution">
    <text evidence="2">The sequence shown here is derived from an EMBL/GenBank/DDBJ whole genome shotgun (WGS) entry which is preliminary data.</text>
</comment>
<dbReference type="InterPro" id="IPR000771">
    <property type="entry name" value="FBA_II"/>
</dbReference>
<accession>A0A2M7SW48</accession>
<evidence type="ECO:0000313" key="2">
    <source>
        <dbReference type="EMBL" id="PIZ27401.1"/>
    </source>
</evidence>
<dbReference type="InterPro" id="IPR013785">
    <property type="entry name" value="Aldolase_TIM"/>
</dbReference>
<dbReference type="EMBL" id="PFMY01000124">
    <property type="protein sequence ID" value="PIZ27401.1"/>
    <property type="molecule type" value="Genomic_DNA"/>
</dbReference>
<evidence type="ECO:0000313" key="3">
    <source>
        <dbReference type="Proteomes" id="UP000231332"/>
    </source>
</evidence>
<dbReference type="GO" id="GO:0016832">
    <property type="term" value="F:aldehyde-lyase activity"/>
    <property type="evidence" value="ECO:0007669"/>
    <property type="project" value="InterPro"/>
</dbReference>
<dbReference type="GO" id="GO:0005975">
    <property type="term" value="P:carbohydrate metabolic process"/>
    <property type="evidence" value="ECO:0007669"/>
    <property type="project" value="InterPro"/>
</dbReference>
<gene>
    <name evidence="2" type="primary">kbaY</name>
    <name evidence="2" type="synonym">agaY</name>
    <name evidence="2" type="ORF">COY45_02650</name>
</gene>
<dbReference type="PANTHER" id="PTHR30304:SF0">
    <property type="entry name" value="D-TAGATOSE-1,6-BISPHOSPHATE ALDOLASE SUBUNIT GATY-RELATED"/>
    <property type="match status" value="1"/>
</dbReference>
<dbReference type="Proteomes" id="UP000231332">
    <property type="component" value="Unassembled WGS sequence"/>
</dbReference>
<reference evidence="3" key="1">
    <citation type="submission" date="2017-09" db="EMBL/GenBank/DDBJ databases">
        <title>Depth-based differentiation of microbial function through sediment-hosted aquifers and enrichment of novel symbionts in the deep terrestrial subsurface.</title>
        <authorList>
            <person name="Probst A.J."/>
            <person name="Ladd B."/>
            <person name="Jarett J.K."/>
            <person name="Geller-Mcgrath D.E."/>
            <person name="Sieber C.M.K."/>
            <person name="Emerson J.B."/>
            <person name="Anantharaman K."/>
            <person name="Thomas B.C."/>
            <person name="Malmstrom R."/>
            <person name="Stieglmeier M."/>
            <person name="Klingl A."/>
            <person name="Woyke T."/>
            <person name="Ryan C.M."/>
            <person name="Banfield J.F."/>
        </authorList>
    </citation>
    <scope>NUCLEOTIDE SEQUENCE [LARGE SCALE GENOMIC DNA]</scope>
</reference>
<sequence>MFASARELFKQAEENKVAIGAFNTNNLEVTQAIIAGAEKLQLPVIIQTTPSAIQYAGLDEIFALVKELINDTKIPATIHLDHATEINLVKECLEKGYRSVMFDGSKLPFEENVAVTKRVVDLAHRYDAFVEGEIGRIAKGEEGVDEGESNFTNPEEATKF</sequence>
<organism evidence="2 3">
    <name type="scientific">Candidatus Berkelbacteria bacterium CG_4_10_14_0_8_um_filter_42_34</name>
    <dbReference type="NCBI Taxonomy" id="1974502"/>
    <lineage>
        <taxon>Bacteria</taxon>
        <taxon>Candidatus Berkelbacteria</taxon>
    </lineage>
</organism>
<name>A0A2M7SW48_9BACT</name>
<dbReference type="GO" id="GO:0008270">
    <property type="term" value="F:zinc ion binding"/>
    <property type="evidence" value="ECO:0007669"/>
    <property type="project" value="InterPro"/>
</dbReference>
<dbReference type="SUPFAM" id="SSF51569">
    <property type="entry name" value="Aldolase"/>
    <property type="match status" value="1"/>
</dbReference>
<dbReference type="PANTHER" id="PTHR30304">
    <property type="entry name" value="D-TAGATOSE-1,6-BISPHOSPHATE ALDOLASE"/>
    <property type="match status" value="1"/>
</dbReference>